<protein>
    <submittedName>
        <fullName evidence="3">Uncharacterized protein</fullName>
    </submittedName>
</protein>
<feature type="signal peptide" evidence="2">
    <location>
        <begin position="1"/>
        <end position="21"/>
    </location>
</feature>
<keyword evidence="2" id="KW-0732">Signal</keyword>
<organism evidence="3 4">
    <name type="scientific">Ilex paraguariensis</name>
    <name type="common">yerba mate</name>
    <dbReference type="NCBI Taxonomy" id="185542"/>
    <lineage>
        <taxon>Eukaryota</taxon>
        <taxon>Viridiplantae</taxon>
        <taxon>Streptophyta</taxon>
        <taxon>Embryophyta</taxon>
        <taxon>Tracheophyta</taxon>
        <taxon>Spermatophyta</taxon>
        <taxon>Magnoliopsida</taxon>
        <taxon>eudicotyledons</taxon>
        <taxon>Gunneridae</taxon>
        <taxon>Pentapetalae</taxon>
        <taxon>asterids</taxon>
        <taxon>campanulids</taxon>
        <taxon>Aquifoliales</taxon>
        <taxon>Aquifoliaceae</taxon>
        <taxon>Ilex</taxon>
    </lineage>
</organism>
<reference evidence="3 4" key="1">
    <citation type="submission" date="2024-02" db="EMBL/GenBank/DDBJ databases">
        <authorList>
            <person name="Vignale AGUSTIN F."/>
            <person name="Sosa J E."/>
            <person name="Modenutti C."/>
        </authorList>
    </citation>
    <scope>NUCLEOTIDE SEQUENCE [LARGE SCALE GENOMIC DNA]</scope>
</reference>
<keyword evidence="4" id="KW-1185">Reference proteome</keyword>
<accession>A0ABC8V1A8</accession>
<dbReference type="Proteomes" id="UP001642360">
    <property type="component" value="Unassembled WGS sequence"/>
</dbReference>
<feature type="compositionally biased region" description="Gly residues" evidence="1">
    <location>
        <begin position="71"/>
        <end position="81"/>
    </location>
</feature>
<feature type="chain" id="PRO_5044865464" evidence="2">
    <location>
        <begin position="22"/>
        <end position="94"/>
    </location>
</feature>
<gene>
    <name evidence="3" type="ORF">ILEXP_LOCUS57556</name>
</gene>
<evidence type="ECO:0000313" key="3">
    <source>
        <dbReference type="EMBL" id="CAK9187049.1"/>
    </source>
</evidence>
<name>A0ABC8V1A8_9AQUA</name>
<evidence type="ECO:0000256" key="2">
    <source>
        <dbReference type="SAM" id="SignalP"/>
    </source>
</evidence>
<dbReference type="EMBL" id="CAUOFW020009791">
    <property type="protein sequence ID" value="CAK9187049.1"/>
    <property type="molecule type" value="Genomic_DNA"/>
</dbReference>
<dbReference type="AlphaFoldDB" id="A0ABC8V1A8"/>
<proteinExistence type="predicted"/>
<evidence type="ECO:0000313" key="4">
    <source>
        <dbReference type="Proteomes" id="UP001642360"/>
    </source>
</evidence>
<evidence type="ECO:0000256" key="1">
    <source>
        <dbReference type="SAM" id="MobiDB-lite"/>
    </source>
</evidence>
<sequence length="94" mass="9403">MPIAQTAPVVLWVTPIRATMAQVTPYVDWAPGNTRHSPGDASWCSGFDANKVLGTLGYAGGDSSMGERRGGGASGPGGSLGGNDALVQGSGAKE</sequence>
<feature type="region of interest" description="Disordered" evidence="1">
    <location>
        <begin position="58"/>
        <end position="94"/>
    </location>
</feature>
<comment type="caution">
    <text evidence="3">The sequence shown here is derived from an EMBL/GenBank/DDBJ whole genome shotgun (WGS) entry which is preliminary data.</text>
</comment>